<dbReference type="KEGG" id="pacr:FXN63_13935"/>
<dbReference type="PANTHER" id="PTHR20935:SF0">
    <property type="entry name" value="SERINE_THREONINE-PROTEIN PHOSPHATASE PGAM5, MITOCHONDRIAL"/>
    <property type="match status" value="1"/>
</dbReference>
<proteinExistence type="predicted"/>
<dbReference type="GO" id="GO:0016787">
    <property type="term" value="F:hydrolase activity"/>
    <property type="evidence" value="ECO:0007669"/>
    <property type="project" value="UniProtKB-KW"/>
</dbReference>
<dbReference type="Proteomes" id="UP000325161">
    <property type="component" value="Chromosome"/>
</dbReference>
<dbReference type="CDD" id="cd07067">
    <property type="entry name" value="HP_PGM_like"/>
    <property type="match status" value="1"/>
</dbReference>
<dbReference type="OrthoDB" id="9810154at2"/>
<organism evidence="2 3">
    <name type="scientific">Pigmentiphaga aceris</name>
    <dbReference type="NCBI Taxonomy" id="1940612"/>
    <lineage>
        <taxon>Bacteria</taxon>
        <taxon>Pseudomonadati</taxon>
        <taxon>Pseudomonadota</taxon>
        <taxon>Betaproteobacteria</taxon>
        <taxon>Burkholderiales</taxon>
        <taxon>Alcaligenaceae</taxon>
        <taxon>Pigmentiphaga</taxon>
    </lineage>
</organism>
<dbReference type="PANTHER" id="PTHR20935">
    <property type="entry name" value="PHOSPHOGLYCERATE MUTASE-RELATED"/>
    <property type="match status" value="1"/>
</dbReference>
<dbReference type="Pfam" id="PF00300">
    <property type="entry name" value="His_Phos_1"/>
    <property type="match status" value="1"/>
</dbReference>
<dbReference type="Gene3D" id="3.40.50.1240">
    <property type="entry name" value="Phosphoglycerate mutase-like"/>
    <property type="match status" value="1"/>
</dbReference>
<dbReference type="AlphaFoldDB" id="A0A5C0B230"/>
<keyword evidence="3" id="KW-1185">Reference proteome</keyword>
<dbReference type="InterPro" id="IPR013078">
    <property type="entry name" value="His_Pase_superF_clade-1"/>
</dbReference>
<evidence type="ECO:0000256" key="1">
    <source>
        <dbReference type="ARBA" id="ARBA00022801"/>
    </source>
</evidence>
<dbReference type="InterPro" id="IPR051021">
    <property type="entry name" value="Mito_Ser/Thr_phosphatase"/>
</dbReference>
<sequence>MGTLYVVRHGQAAFGTEDYDRLTNLGRRQAHLLGQHFGSLGLKFDAVVAGTLTRHHQTAEAILDGASASHEIERIAALNEYDATSVVTAFTGEPPSFDPKAVHRDPETVRTYFRLLRDGLLAWAEGGTEPVGMPTFAVFQKQIMDVLHDLRQRFPTGNVLVSTSGGPVAAAVCAALEAPAASAVHLNLHVHNTAITTFKTTRQGLQLLSFNAIPHLDASGDPALSSYA</sequence>
<keyword evidence="1" id="KW-0378">Hydrolase</keyword>
<name>A0A5C0B230_9BURK</name>
<gene>
    <name evidence="2" type="ORF">FXN63_13935</name>
</gene>
<dbReference type="InterPro" id="IPR029033">
    <property type="entry name" value="His_PPase_superfam"/>
</dbReference>
<protein>
    <submittedName>
        <fullName evidence="2">Histidine phosphatase family protein</fullName>
    </submittedName>
</protein>
<evidence type="ECO:0000313" key="3">
    <source>
        <dbReference type="Proteomes" id="UP000325161"/>
    </source>
</evidence>
<accession>A0A5C0B230</accession>
<dbReference type="SUPFAM" id="SSF53254">
    <property type="entry name" value="Phosphoglycerate mutase-like"/>
    <property type="match status" value="1"/>
</dbReference>
<evidence type="ECO:0000313" key="2">
    <source>
        <dbReference type="EMBL" id="QEI06811.1"/>
    </source>
</evidence>
<reference evidence="2 3" key="1">
    <citation type="submission" date="2019-08" db="EMBL/GenBank/DDBJ databases">
        <title>Amphibian skin-associated Pigmentiphaga: genome sequence and occurrence across geography and hosts.</title>
        <authorList>
            <person name="Bletz M.C."/>
            <person name="Bunk B."/>
            <person name="Sproeer C."/>
            <person name="Biwer P."/>
            <person name="Reiter S."/>
            <person name="Rabemananjara F.C.E."/>
            <person name="Schulz S."/>
            <person name="Overmann J."/>
            <person name="Vences M."/>
        </authorList>
    </citation>
    <scope>NUCLEOTIDE SEQUENCE [LARGE SCALE GENOMIC DNA]</scope>
    <source>
        <strain evidence="2 3">Mada1488</strain>
    </source>
</reference>
<dbReference type="EMBL" id="CP043046">
    <property type="protein sequence ID" value="QEI06811.1"/>
    <property type="molecule type" value="Genomic_DNA"/>
</dbReference>
<dbReference type="SMART" id="SM00855">
    <property type="entry name" value="PGAM"/>
    <property type="match status" value="1"/>
</dbReference>
<dbReference type="RefSeq" id="WP_148815789.1">
    <property type="nucleotide sequence ID" value="NZ_CP043046.1"/>
</dbReference>